<dbReference type="PROSITE" id="PS51257">
    <property type="entry name" value="PROKAR_LIPOPROTEIN"/>
    <property type="match status" value="1"/>
</dbReference>
<proteinExistence type="predicted"/>
<dbReference type="EMBL" id="LZMS01000037">
    <property type="protein sequence ID" value="OBX65082.1"/>
    <property type="molecule type" value="Genomic_DNA"/>
</dbReference>
<organism evidence="1 2">
    <name type="scientific">Moraxella lacunata</name>
    <dbReference type="NCBI Taxonomy" id="477"/>
    <lineage>
        <taxon>Bacteria</taxon>
        <taxon>Pseudomonadati</taxon>
        <taxon>Pseudomonadota</taxon>
        <taxon>Gammaproteobacteria</taxon>
        <taxon>Moraxellales</taxon>
        <taxon>Moraxellaceae</taxon>
        <taxon>Moraxella</taxon>
    </lineage>
</organism>
<name>A0A1B8Q5M9_MORLA</name>
<accession>A0A1B8Q5M9</accession>
<sequence length="206" mass="24013">MKFIIVAILMTSLLSCGYDKTEHHVISEINVASTDEYDHYVIQKINDVAINGVIDDNEKTKRLLLDLVPEANRMNDKNEKYKALLQIYALTDVHKAIDFIDEVLRDNPDHWLLIYKCQLMKINDYDNDKVTNCFSHIAKKAKEEIKKNNYNKKDNPKEILSYYLAEINAGNVAYIQKSKDLLDEIPDPKKKDELYQIFNSQIDIEN</sequence>
<gene>
    <name evidence="1" type="ORF">A9309_03220</name>
</gene>
<protein>
    <submittedName>
        <fullName evidence="1">Uncharacterized protein</fullName>
    </submittedName>
</protein>
<comment type="caution">
    <text evidence="1">The sequence shown here is derived from an EMBL/GenBank/DDBJ whole genome shotgun (WGS) entry which is preliminary data.</text>
</comment>
<evidence type="ECO:0000313" key="1">
    <source>
        <dbReference type="EMBL" id="OBX65082.1"/>
    </source>
</evidence>
<dbReference type="AlphaFoldDB" id="A0A1B8Q5M9"/>
<dbReference type="Proteomes" id="UP000092607">
    <property type="component" value="Unassembled WGS sequence"/>
</dbReference>
<dbReference type="RefSeq" id="WP_065255447.1">
    <property type="nucleotide sequence ID" value="NZ_JARDJM010000001.1"/>
</dbReference>
<evidence type="ECO:0000313" key="2">
    <source>
        <dbReference type="Proteomes" id="UP000092607"/>
    </source>
</evidence>
<reference evidence="1 2" key="1">
    <citation type="submission" date="2016-06" db="EMBL/GenBank/DDBJ databases">
        <title>Draft genome of Moraxella lacunata CCUG 57757A.</title>
        <authorList>
            <person name="Salva-Serra F."/>
            <person name="Engstrom-Jakobsson H."/>
            <person name="Thorell K."/>
            <person name="Gonzales-Siles L."/>
            <person name="Karlsson R."/>
            <person name="Boulund F."/>
            <person name="Engstrand L."/>
            <person name="Kristiansson E."/>
            <person name="Moore E."/>
        </authorList>
    </citation>
    <scope>NUCLEOTIDE SEQUENCE [LARGE SCALE GENOMIC DNA]</scope>
    <source>
        <strain evidence="1 2">CCUG 57757A</strain>
    </source>
</reference>
<dbReference type="OrthoDB" id="9910293at2"/>